<accession>A0A5J4T985</accession>
<evidence type="ECO:0000313" key="1">
    <source>
        <dbReference type="EMBL" id="KAA6354944.1"/>
    </source>
</evidence>
<dbReference type="EMBL" id="SNRW01035439">
    <property type="protein sequence ID" value="KAA6354944.1"/>
    <property type="molecule type" value="Genomic_DNA"/>
</dbReference>
<sequence>MLKYELAVIPIFKHHTDKCNLNTKDIRAMELPATQSLITSTSKYLVKVISNVLYSKEAPQDQLQKNESLLLKIKSFFSYICEFAWLTGSELIYTIYLVKKLVNSEKENNRKDKDCIMISENNVGTTLVCAVILAMKILRDATSQKNSWWAKSFEMNLELLNQSELAFFAQLDFNAAMDEQQFIRLHNQILLQSDV</sequence>
<reference evidence="1 2" key="1">
    <citation type="submission" date="2019-03" db="EMBL/GenBank/DDBJ databases">
        <title>Single cell metagenomics reveals metabolic interactions within the superorganism composed of flagellate Streblomastix strix and complex community of Bacteroidetes bacteria on its surface.</title>
        <authorList>
            <person name="Treitli S.C."/>
            <person name="Kolisko M."/>
            <person name="Husnik F."/>
            <person name="Keeling P."/>
            <person name="Hampl V."/>
        </authorList>
    </citation>
    <scope>NUCLEOTIDE SEQUENCE [LARGE SCALE GENOMIC DNA]</scope>
    <source>
        <strain evidence="1">ST1C</strain>
    </source>
</reference>
<dbReference type="OrthoDB" id="244495at2759"/>
<organism evidence="1 2">
    <name type="scientific">Streblomastix strix</name>
    <dbReference type="NCBI Taxonomy" id="222440"/>
    <lineage>
        <taxon>Eukaryota</taxon>
        <taxon>Metamonada</taxon>
        <taxon>Preaxostyla</taxon>
        <taxon>Oxymonadida</taxon>
        <taxon>Streblomastigidae</taxon>
        <taxon>Streblomastix</taxon>
    </lineage>
</organism>
<gene>
    <name evidence="1" type="ORF">EZS28_049529</name>
</gene>
<dbReference type="PANTHER" id="PTHR15615:SF108">
    <property type="entry name" value="PROTEIN CNPPD1"/>
    <property type="match status" value="1"/>
</dbReference>
<dbReference type="Proteomes" id="UP000324800">
    <property type="component" value="Unassembled WGS sequence"/>
</dbReference>
<name>A0A5J4T985_9EUKA</name>
<comment type="caution">
    <text evidence="1">The sequence shown here is derived from an EMBL/GenBank/DDBJ whole genome shotgun (WGS) entry which is preliminary data.</text>
</comment>
<evidence type="ECO:0000313" key="2">
    <source>
        <dbReference type="Proteomes" id="UP000324800"/>
    </source>
</evidence>
<dbReference type="PANTHER" id="PTHR15615">
    <property type="match status" value="1"/>
</dbReference>
<protein>
    <recommendedName>
        <fullName evidence="3">Cyclin N-terminal domain-containing protein</fullName>
    </recommendedName>
</protein>
<dbReference type="InterPro" id="IPR013922">
    <property type="entry name" value="Cyclin_PHO80-like"/>
</dbReference>
<proteinExistence type="predicted"/>
<dbReference type="GO" id="GO:0019901">
    <property type="term" value="F:protein kinase binding"/>
    <property type="evidence" value="ECO:0007669"/>
    <property type="project" value="InterPro"/>
</dbReference>
<dbReference type="Gene3D" id="1.10.472.10">
    <property type="entry name" value="Cyclin-like"/>
    <property type="match status" value="1"/>
</dbReference>
<evidence type="ECO:0008006" key="3">
    <source>
        <dbReference type="Google" id="ProtNLM"/>
    </source>
</evidence>
<dbReference type="AlphaFoldDB" id="A0A5J4T985"/>
<dbReference type="Pfam" id="PF08613">
    <property type="entry name" value="Cyclin"/>
    <property type="match status" value="1"/>
</dbReference>